<dbReference type="InterPro" id="IPR001387">
    <property type="entry name" value="Cro/C1-type_HTH"/>
</dbReference>
<dbReference type="SUPFAM" id="SSF47413">
    <property type="entry name" value="lambda repressor-like DNA-binding domains"/>
    <property type="match status" value="1"/>
</dbReference>
<sequence length="262" mass="31144">MLVGERLKEVRKSLKLNKTQKVSGTISRSFYSRVEKNENMINARDLMEIMYSHEVPMVKFCQGLGNTRPQIYAYHERILYAYLKKDVDALNDIYHKGNFADLRIKSFIILLISKLEGQTEEAKKIIQQDPSYNCLQGNNWNEENLWFTFFILDLYDFNQVRNLIDMFFNKYHAKNVDEYTMRLVSRILVKYLDLCFKQGKRNNEMNQAIKFLKLLPNKVEFGIYKILATYYEELLDNNFENAQLIADLLQDEDLDYENVSDK</sequence>
<proteinExistence type="predicted"/>
<dbReference type="AlphaFoldDB" id="A0A226TIJ9"/>
<evidence type="ECO:0000313" key="2">
    <source>
        <dbReference type="Proteomes" id="UP000198437"/>
    </source>
</evidence>
<comment type="caution">
    <text evidence="1">The sequence shown here is derived from an EMBL/GenBank/DDBJ whole genome shotgun (WGS) entry which is preliminary data.</text>
</comment>
<reference evidence="1 2" key="1">
    <citation type="submission" date="2016-05" db="EMBL/GenBank/DDBJ databases">
        <authorList>
            <person name="Johnson T.J."/>
            <person name="Youmans B.P."/>
            <person name="Case K.A."/>
        </authorList>
    </citation>
    <scope>NUCLEOTIDE SEQUENCE [LARGE SCALE GENOMIC DNA]</scope>
    <source>
        <strain evidence="1 2">UMNLC6</strain>
    </source>
</reference>
<accession>A0A226TIJ9</accession>
<dbReference type="GO" id="GO:0003677">
    <property type="term" value="F:DNA binding"/>
    <property type="evidence" value="ECO:0007669"/>
    <property type="project" value="InterPro"/>
</dbReference>
<dbReference type="CDD" id="cd00093">
    <property type="entry name" value="HTH_XRE"/>
    <property type="match status" value="1"/>
</dbReference>
<evidence type="ECO:0000313" key="1">
    <source>
        <dbReference type="EMBL" id="OXC21084.1"/>
    </source>
</evidence>
<dbReference type="RefSeq" id="WP_089143157.1">
    <property type="nucleotide sequence ID" value="NZ_LYQR01000021.1"/>
</dbReference>
<protein>
    <recommendedName>
        <fullName evidence="3">Transcriptional regulator</fullName>
    </recommendedName>
</protein>
<evidence type="ECO:0008006" key="3">
    <source>
        <dbReference type="Google" id="ProtNLM"/>
    </source>
</evidence>
<dbReference type="InterPro" id="IPR010982">
    <property type="entry name" value="Lambda_DNA-bd_dom_sf"/>
</dbReference>
<gene>
    <name evidence="1" type="ORF">AYP82_01980</name>
</gene>
<dbReference type="Proteomes" id="UP000198437">
    <property type="component" value="Unassembled WGS sequence"/>
</dbReference>
<organism evidence="1 2">
    <name type="scientific">Lactobacillus crispatus</name>
    <dbReference type="NCBI Taxonomy" id="47770"/>
    <lineage>
        <taxon>Bacteria</taxon>
        <taxon>Bacillati</taxon>
        <taxon>Bacillota</taxon>
        <taxon>Bacilli</taxon>
        <taxon>Lactobacillales</taxon>
        <taxon>Lactobacillaceae</taxon>
        <taxon>Lactobacillus</taxon>
    </lineage>
</organism>
<dbReference type="EMBL" id="LYQW01000047">
    <property type="protein sequence ID" value="OXC21084.1"/>
    <property type="molecule type" value="Genomic_DNA"/>
</dbReference>
<name>A0A226TIJ9_9LACO</name>